<keyword evidence="6 7" id="KW-0472">Membrane</keyword>
<keyword evidence="5 7" id="KW-1133">Transmembrane helix</keyword>
<dbReference type="PANTHER" id="PTHR19317:SF2">
    <property type="entry name" value="PRA1 FAMILY PROTEIN F2"/>
    <property type="match status" value="1"/>
</dbReference>
<evidence type="ECO:0000256" key="7">
    <source>
        <dbReference type="RuleBase" id="RU363107"/>
    </source>
</evidence>
<reference evidence="8 9" key="1">
    <citation type="submission" date="2024-12" db="EMBL/GenBank/DDBJ databases">
        <title>The unique morphological basis and parallel evolutionary history of personate flowers in Penstemon.</title>
        <authorList>
            <person name="Depatie T.H."/>
            <person name="Wessinger C.A."/>
        </authorList>
    </citation>
    <scope>NUCLEOTIDE SEQUENCE [LARGE SCALE GENOMIC DNA]</scope>
    <source>
        <strain evidence="8">WTNN_2</strain>
        <tissue evidence="8">Leaf</tissue>
    </source>
</reference>
<organism evidence="8 9">
    <name type="scientific">Penstemon smallii</name>
    <dbReference type="NCBI Taxonomy" id="265156"/>
    <lineage>
        <taxon>Eukaryota</taxon>
        <taxon>Viridiplantae</taxon>
        <taxon>Streptophyta</taxon>
        <taxon>Embryophyta</taxon>
        <taxon>Tracheophyta</taxon>
        <taxon>Spermatophyta</taxon>
        <taxon>Magnoliopsida</taxon>
        <taxon>eudicotyledons</taxon>
        <taxon>Gunneridae</taxon>
        <taxon>Pentapetalae</taxon>
        <taxon>asterids</taxon>
        <taxon>lamiids</taxon>
        <taxon>Lamiales</taxon>
        <taxon>Plantaginaceae</taxon>
        <taxon>Cheloneae</taxon>
        <taxon>Penstemon</taxon>
    </lineage>
</organism>
<protein>
    <recommendedName>
        <fullName evidence="7">PRA1 family protein</fullName>
    </recommendedName>
</protein>
<dbReference type="GO" id="GO:0005783">
    <property type="term" value="C:endoplasmic reticulum"/>
    <property type="evidence" value="ECO:0007669"/>
    <property type="project" value="UniProtKB-ARBA"/>
</dbReference>
<accession>A0ABD3SL65</accession>
<keyword evidence="4 7" id="KW-0812">Transmembrane</keyword>
<dbReference type="GO" id="GO:0016192">
    <property type="term" value="P:vesicle-mediated transport"/>
    <property type="evidence" value="ECO:0007669"/>
    <property type="project" value="UniProtKB-ARBA"/>
</dbReference>
<comment type="caution">
    <text evidence="8">The sequence shown here is derived from an EMBL/GenBank/DDBJ whole genome shotgun (WGS) entry which is preliminary data.</text>
</comment>
<name>A0ABD3SL65_9LAMI</name>
<feature type="transmembrane region" description="Helical" evidence="7">
    <location>
        <begin position="114"/>
        <end position="132"/>
    </location>
</feature>
<feature type="transmembrane region" description="Helical" evidence="7">
    <location>
        <begin position="62"/>
        <end position="80"/>
    </location>
</feature>
<sequence length="190" mass="21574">MNTTYGTIPTPPPSSDPAFLSNARDRIRSSIRTRRPWKEMVSFSFPGSFNVAHQRIKTNASYFHVNYVIIVLFVLFLSLLWHPVSLIVFLVTMTAWLFLYFLRDDPIMIFGYGVDKRVILVFLSIFTFVLLLMTHALVFIAGVVVGLVVVVVHGAFRRTNDLVFDEGERIESGLRVDLKETASASYSSSF</sequence>
<dbReference type="AlphaFoldDB" id="A0ABD3SL65"/>
<evidence type="ECO:0000256" key="1">
    <source>
        <dbReference type="ARBA" id="ARBA00002501"/>
    </source>
</evidence>
<dbReference type="PANTHER" id="PTHR19317">
    <property type="entry name" value="PRENYLATED RAB ACCEPTOR 1-RELATED"/>
    <property type="match status" value="1"/>
</dbReference>
<comment type="function">
    <text evidence="1 7">May be involved in both secretory and endocytic intracellular trafficking in the endosomal/prevacuolar compartments.</text>
</comment>
<proteinExistence type="inferred from homology"/>
<evidence type="ECO:0000313" key="8">
    <source>
        <dbReference type="EMBL" id="KAL3825263.1"/>
    </source>
</evidence>
<gene>
    <name evidence="8" type="ORF">ACJIZ3_021292</name>
</gene>
<dbReference type="Proteomes" id="UP001634393">
    <property type="component" value="Unassembled WGS sequence"/>
</dbReference>
<feature type="transmembrane region" description="Helical" evidence="7">
    <location>
        <begin position="86"/>
        <end position="102"/>
    </location>
</feature>
<evidence type="ECO:0000256" key="3">
    <source>
        <dbReference type="ARBA" id="ARBA00006483"/>
    </source>
</evidence>
<dbReference type="GO" id="GO:0016020">
    <property type="term" value="C:membrane"/>
    <property type="evidence" value="ECO:0007669"/>
    <property type="project" value="UniProtKB-SubCell"/>
</dbReference>
<dbReference type="Pfam" id="PF03208">
    <property type="entry name" value="PRA1"/>
    <property type="match status" value="1"/>
</dbReference>
<evidence type="ECO:0000256" key="5">
    <source>
        <dbReference type="ARBA" id="ARBA00022989"/>
    </source>
</evidence>
<dbReference type="InterPro" id="IPR004895">
    <property type="entry name" value="Prenylated_rab_accept_PRA1"/>
</dbReference>
<dbReference type="EMBL" id="JBJXBP010000006">
    <property type="protein sequence ID" value="KAL3825263.1"/>
    <property type="molecule type" value="Genomic_DNA"/>
</dbReference>
<comment type="subcellular location">
    <subcellularLocation>
        <location evidence="2 7">Membrane</location>
        <topology evidence="2 7">Multi-pass membrane protein</topology>
    </subcellularLocation>
</comment>
<evidence type="ECO:0000256" key="4">
    <source>
        <dbReference type="ARBA" id="ARBA00022692"/>
    </source>
</evidence>
<evidence type="ECO:0000256" key="2">
    <source>
        <dbReference type="ARBA" id="ARBA00004141"/>
    </source>
</evidence>
<evidence type="ECO:0000313" key="9">
    <source>
        <dbReference type="Proteomes" id="UP001634393"/>
    </source>
</evidence>
<keyword evidence="7" id="KW-0813">Transport</keyword>
<evidence type="ECO:0000256" key="6">
    <source>
        <dbReference type="ARBA" id="ARBA00023136"/>
    </source>
</evidence>
<keyword evidence="9" id="KW-1185">Reference proteome</keyword>
<comment type="similarity">
    <text evidence="3 7">Belongs to the PRA1 family.</text>
</comment>